<evidence type="ECO:0000313" key="1">
    <source>
        <dbReference type="EMBL" id="MBO8483058.1"/>
    </source>
</evidence>
<dbReference type="GO" id="GO:0016757">
    <property type="term" value="F:glycosyltransferase activity"/>
    <property type="evidence" value="ECO:0007669"/>
    <property type="project" value="TreeGrafter"/>
</dbReference>
<accession>A0A940DQK3</accession>
<dbReference type="EMBL" id="JADILV010000021">
    <property type="protein sequence ID" value="MBO8483058.1"/>
    <property type="molecule type" value="Genomic_DNA"/>
</dbReference>
<dbReference type="Pfam" id="PF13528">
    <property type="entry name" value="Glyco_trans_1_3"/>
    <property type="match status" value="1"/>
</dbReference>
<gene>
    <name evidence="1" type="ORF">IAB75_02940</name>
</gene>
<proteinExistence type="predicted"/>
<dbReference type="SUPFAM" id="SSF53756">
    <property type="entry name" value="UDP-Glycosyltransferase/glycogen phosphorylase"/>
    <property type="match status" value="1"/>
</dbReference>
<reference evidence="1" key="1">
    <citation type="submission" date="2020-10" db="EMBL/GenBank/DDBJ databases">
        <authorList>
            <person name="Gilroy R."/>
        </authorList>
    </citation>
    <scope>NUCLEOTIDE SEQUENCE</scope>
    <source>
        <strain evidence="1">G3-8215</strain>
    </source>
</reference>
<dbReference type="PANTHER" id="PTHR21015:SF22">
    <property type="entry name" value="GLYCOSYLTRANSFERASE"/>
    <property type="match status" value="1"/>
</dbReference>
<dbReference type="Gene3D" id="3.40.50.2000">
    <property type="entry name" value="Glycogen Phosphorylase B"/>
    <property type="match status" value="1"/>
</dbReference>
<reference evidence="1" key="2">
    <citation type="journal article" date="2021" name="PeerJ">
        <title>Extensive microbial diversity within the chicken gut microbiome revealed by metagenomics and culture.</title>
        <authorList>
            <person name="Gilroy R."/>
            <person name="Ravi A."/>
            <person name="Getino M."/>
            <person name="Pursley I."/>
            <person name="Horton D.L."/>
            <person name="Alikhan N.F."/>
            <person name="Baker D."/>
            <person name="Gharbi K."/>
            <person name="Hall N."/>
            <person name="Watson M."/>
            <person name="Adriaenssens E.M."/>
            <person name="Foster-Nyarko E."/>
            <person name="Jarju S."/>
            <person name="Secka A."/>
            <person name="Antonio M."/>
            <person name="Oren A."/>
            <person name="Chaudhuri R.R."/>
            <person name="La Ragione R."/>
            <person name="Hildebrand F."/>
            <person name="Pallen M.J."/>
        </authorList>
    </citation>
    <scope>NUCLEOTIDE SEQUENCE</scope>
    <source>
        <strain evidence="1">G3-8215</strain>
    </source>
</reference>
<comment type="caution">
    <text evidence="1">The sequence shown here is derived from an EMBL/GenBank/DDBJ whole genome shotgun (WGS) entry which is preliminary data.</text>
</comment>
<dbReference type="PANTHER" id="PTHR21015">
    <property type="entry name" value="UDP-N-ACETYLGLUCOSAMINE--N-ACETYLMURAMYL-(PENTAPEPTIDE) PYROPHOSPHORYL-UNDECAPRENOL N-ACETYLGLUCOSAMINE TRANSFERASE 1"/>
    <property type="match status" value="1"/>
</dbReference>
<evidence type="ECO:0000313" key="2">
    <source>
        <dbReference type="Proteomes" id="UP000725002"/>
    </source>
</evidence>
<organism evidence="1 2">
    <name type="scientific">Candidatus Cryptobacteroides avicola</name>
    <dbReference type="NCBI Taxonomy" id="2840757"/>
    <lineage>
        <taxon>Bacteria</taxon>
        <taxon>Pseudomonadati</taxon>
        <taxon>Bacteroidota</taxon>
        <taxon>Bacteroidia</taxon>
        <taxon>Bacteroidales</taxon>
        <taxon>Candidatus Cryptobacteroides</taxon>
    </lineage>
</organism>
<name>A0A940DQK3_9BACT</name>
<dbReference type="Proteomes" id="UP000725002">
    <property type="component" value="Unassembled WGS sequence"/>
</dbReference>
<protein>
    <submittedName>
        <fullName evidence="1">Glycosyltransferase</fullName>
    </submittedName>
</protein>
<dbReference type="AlphaFoldDB" id="A0A940DQK3"/>
<sequence length="373" mass="42356">MKYLFIVQGEGRGHLTQAITLEKMLIRHGHQVVGILVGKSKSRHLPDFFTKGVQAPVHQFLSINFLPSAANRKPNMVKSIAYNIAVAPKYISSMNYIRKTIASCGADVVVNFYELLTGLTYMLFRVPVPQICIGHQYLFLHKDFIMPNKAFGGYGWLRFFTRVTAIGANKYLALSFRKMRDLPSRKLRVVPPLLRKEVLETVPVKGDYIHGYMLNSGFADDVMAWHKIHPEVKLKFFWDKDTDTPVTEIDPTLSFHTLDDTEFLRQMAGCMAYASTAGFESVCEAIYLEKPVLMVPSHIEQECNAFDAMKSGAGVSADKFDLSLLLDFTKGFIPDKEFGQWARSAEAVIINELEIHYKDSDILVNKIKRKFEK</sequence>